<feature type="domain" description="EamA" evidence="7">
    <location>
        <begin position="6"/>
        <end position="144"/>
    </location>
</feature>
<feature type="transmembrane region" description="Helical" evidence="6">
    <location>
        <begin position="34"/>
        <end position="53"/>
    </location>
</feature>
<organism evidence="8 9">
    <name type="scientific">Fusobacterium equinum</name>
    <dbReference type="NCBI Taxonomy" id="134605"/>
    <lineage>
        <taxon>Bacteria</taxon>
        <taxon>Fusobacteriati</taxon>
        <taxon>Fusobacteriota</taxon>
        <taxon>Fusobacteriia</taxon>
        <taxon>Fusobacteriales</taxon>
        <taxon>Fusobacteriaceae</taxon>
        <taxon>Fusobacterium</taxon>
    </lineage>
</organism>
<keyword evidence="3 6" id="KW-0812">Transmembrane</keyword>
<sequence length="299" mass="33461">MKKELQGVILVSLAATLWGFDSIALTPRLFHLQVPYVVFILHFLPFIGMTVLFGREEFQKIKQLDSHDLFYFFLVALFGGAVGTLSIVKALFLVNFQHLTVVTLLQKLQPVFAIILARVLLKEVIEKKFIFWALIALLGGYFLTFEGNVPSMEGNNIGLACLYSLLAAFSFGSATVFGKRILKNASFRTALYVRYSFTSIIGFFIALVSGSFQSFAQTTGMEWLIFIIIGLTTGSGAILLYYYGLRYIPARISTICELCFPISSVIFDFLLNGKLLSMIQLVSAAIMLLAIYRITQKQK</sequence>
<evidence type="ECO:0000256" key="2">
    <source>
        <dbReference type="ARBA" id="ARBA00007362"/>
    </source>
</evidence>
<keyword evidence="4 6" id="KW-1133">Transmembrane helix</keyword>
<dbReference type="STRING" id="134605.HMPREF3206_01105"/>
<evidence type="ECO:0000256" key="3">
    <source>
        <dbReference type="ARBA" id="ARBA00022692"/>
    </source>
</evidence>
<dbReference type="PANTHER" id="PTHR32322:SF2">
    <property type="entry name" value="EAMA DOMAIN-CONTAINING PROTEIN"/>
    <property type="match status" value="1"/>
</dbReference>
<feature type="domain" description="EamA" evidence="7">
    <location>
        <begin position="160"/>
        <end position="294"/>
    </location>
</feature>
<evidence type="ECO:0000259" key="7">
    <source>
        <dbReference type="Pfam" id="PF00892"/>
    </source>
</evidence>
<evidence type="ECO:0000256" key="1">
    <source>
        <dbReference type="ARBA" id="ARBA00004141"/>
    </source>
</evidence>
<keyword evidence="5 6" id="KW-0472">Membrane</keyword>
<evidence type="ECO:0000256" key="4">
    <source>
        <dbReference type="ARBA" id="ARBA00022989"/>
    </source>
</evidence>
<dbReference type="PANTHER" id="PTHR32322">
    <property type="entry name" value="INNER MEMBRANE TRANSPORTER"/>
    <property type="match status" value="1"/>
</dbReference>
<dbReference type="InterPro" id="IPR000620">
    <property type="entry name" value="EamA_dom"/>
</dbReference>
<dbReference type="AlphaFoldDB" id="A0A133NCV8"/>
<dbReference type="Pfam" id="PF00892">
    <property type="entry name" value="EamA"/>
    <property type="match status" value="2"/>
</dbReference>
<feature type="transmembrane region" description="Helical" evidence="6">
    <location>
        <begin position="255"/>
        <end position="271"/>
    </location>
</feature>
<protein>
    <submittedName>
        <fullName evidence="8">Putative membrane protein</fullName>
    </submittedName>
</protein>
<dbReference type="PATRIC" id="fig|134605.3.peg.1089"/>
<feature type="transmembrane region" description="Helical" evidence="6">
    <location>
        <begin position="69"/>
        <end position="92"/>
    </location>
</feature>
<dbReference type="GO" id="GO:0016020">
    <property type="term" value="C:membrane"/>
    <property type="evidence" value="ECO:0007669"/>
    <property type="project" value="UniProtKB-SubCell"/>
</dbReference>
<feature type="transmembrane region" description="Helical" evidence="6">
    <location>
        <begin position="223"/>
        <end position="243"/>
    </location>
</feature>
<feature type="transmembrane region" description="Helical" evidence="6">
    <location>
        <begin position="129"/>
        <end position="145"/>
    </location>
</feature>
<evidence type="ECO:0000313" key="9">
    <source>
        <dbReference type="Proteomes" id="UP000070617"/>
    </source>
</evidence>
<feature type="transmembrane region" description="Helical" evidence="6">
    <location>
        <begin position="98"/>
        <end position="117"/>
    </location>
</feature>
<feature type="transmembrane region" description="Helical" evidence="6">
    <location>
        <begin position="277"/>
        <end position="295"/>
    </location>
</feature>
<dbReference type="Proteomes" id="UP000070617">
    <property type="component" value="Unassembled WGS sequence"/>
</dbReference>
<evidence type="ECO:0000256" key="5">
    <source>
        <dbReference type="ARBA" id="ARBA00023136"/>
    </source>
</evidence>
<comment type="caution">
    <text evidence="8">The sequence shown here is derived from an EMBL/GenBank/DDBJ whole genome shotgun (WGS) entry which is preliminary data.</text>
</comment>
<gene>
    <name evidence="8" type="ORF">HMPREF3206_01105</name>
</gene>
<evidence type="ECO:0000313" key="8">
    <source>
        <dbReference type="EMBL" id="KXA14122.1"/>
    </source>
</evidence>
<dbReference type="InterPro" id="IPR050638">
    <property type="entry name" value="AA-Vitamin_Transporters"/>
</dbReference>
<evidence type="ECO:0000256" key="6">
    <source>
        <dbReference type="SAM" id="Phobius"/>
    </source>
</evidence>
<comment type="similarity">
    <text evidence="2">Belongs to the EamA transporter family.</text>
</comment>
<comment type="subcellular location">
    <subcellularLocation>
        <location evidence="1">Membrane</location>
        <topology evidence="1">Multi-pass membrane protein</topology>
    </subcellularLocation>
</comment>
<dbReference type="EMBL" id="LRPX01000054">
    <property type="protein sequence ID" value="KXA14122.1"/>
    <property type="molecule type" value="Genomic_DNA"/>
</dbReference>
<feature type="transmembrane region" description="Helical" evidence="6">
    <location>
        <begin position="190"/>
        <end position="211"/>
    </location>
</feature>
<dbReference type="RefSeq" id="WP_008802364.1">
    <property type="nucleotide sequence ID" value="NZ_KQ956547.1"/>
</dbReference>
<keyword evidence="9" id="KW-1185">Reference proteome</keyword>
<reference evidence="9" key="1">
    <citation type="submission" date="2016-01" db="EMBL/GenBank/DDBJ databases">
        <authorList>
            <person name="Mitreva M."/>
            <person name="Pepin K.H."/>
            <person name="Mihindukulasuriya K.A."/>
            <person name="Fulton R."/>
            <person name="Fronick C."/>
            <person name="O'Laughlin M."/>
            <person name="Miner T."/>
            <person name="Herter B."/>
            <person name="Rosa B.A."/>
            <person name="Cordes M."/>
            <person name="Tomlinson C."/>
            <person name="Wollam A."/>
            <person name="Palsikar V.B."/>
            <person name="Mardis E.R."/>
            <person name="Wilson R.K."/>
        </authorList>
    </citation>
    <scope>NUCLEOTIDE SEQUENCE [LARGE SCALE GENOMIC DNA]</scope>
    <source>
        <strain evidence="9">CMW8396</strain>
    </source>
</reference>
<dbReference type="SUPFAM" id="SSF103481">
    <property type="entry name" value="Multidrug resistance efflux transporter EmrE"/>
    <property type="match status" value="2"/>
</dbReference>
<dbReference type="InterPro" id="IPR037185">
    <property type="entry name" value="EmrE-like"/>
</dbReference>
<accession>A0A133NCV8</accession>
<feature type="transmembrane region" description="Helical" evidence="6">
    <location>
        <begin position="157"/>
        <end position="178"/>
    </location>
</feature>
<proteinExistence type="inferred from homology"/>
<name>A0A133NCV8_9FUSO</name>